<evidence type="ECO:0000256" key="4">
    <source>
        <dbReference type="ARBA" id="ARBA00051722"/>
    </source>
</evidence>
<dbReference type="GO" id="GO:0030145">
    <property type="term" value="F:manganese ion binding"/>
    <property type="evidence" value="ECO:0007669"/>
    <property type="project" value="UniProtKB-UniRule"/>
</dbReference>
<dbReference type="Gene3D" id="3.20.20.140">
    <property type="entry name" value="Metal-dependent hydrolases"/>
    <property type="match status" value="1"/>
</dbReference>
<comment type="similarity">
    <text evidence="1 5">Belongs to the metallo-dependent hydrolases superfamily. CpsB/CapC family.</text>
</comment>
<accession>A0A3G6JCK6</accession>
<evidence type="ECO:0000256" key="1">
    <source>
        <dbReference type="ARBA" id="ARBA00005750"/>
    </source>
</evidence>
<dbReference type="InterPro" id="IPR016195">
    <property type="entry name" value="Pol/histidinol_Pase-like"/>
</dbReference>
<organism evidence="6">
    <name type="scientific">Lactobacillus delbrueckii subsp. lactis</name>
    <dbReference type="NCBI Taxonomy" id="29397"/>
    <lineage>
        <taxon>Bacteria</taxon>
        <taxon>Bacillati</taxon>
        <taxon>Bacillota</taxon>
        <taxon>Bacilli</taxon>
        <taxon>Lactobacillales</taxon>
        <taxon>Lactobacillaceae</taxon>
        <taxon>Lactobacillus</taxon>
    </lineage>
</organism>
<comment type="catalytic activity">
    <reaction evidence="4 5">
        <text>O-phospho-L-tyrosyl-[protein] + H2O = L-tyrosyl-[protein] + phosphate</text>
        <dbReference type="Rhea" id="RHEA:10684"/>
        <dbReference type="Rhea" id="RHEA-COMP:10136"/>
        <dbReference type="Rhea" id="RHEA-COMP:20101"/>
        <dbReference type="ChEBI" id="CHEBI:15377"/>
        <dbReference type="ChEBI" id="CHEBI:43474"/>
        <dbReference type="ChEBI" id="CHEBI:46858"/>
        <dbReference type="ChEBI" id="CHEBI:61978"/>
        <dbReference type="EC" id="3.1.3.48"/>
    </reaction>
</comment>
<reference evidence="6" key="1">
    <citation type="submission" date="2018-07" db="EMBL/GenBank/DDBJ databases">
        <authorList>
            <person name="Somerville V."/>
        </authorList>
    </citation>
    <scope>NUCLEOTIDE SEQUENCE</scope>
    <source>
        <strain evidence="6">NWC_2_2</strain>
    </source>
</reference>
<evidence type="ECO:0000256" key="5">
    <source>
        <dbReference type="PIRNR" id="PIRNR016557"/>
    </source>
</evidence>
<dbReference type="SUPFAM" id="SSF89550">
    <property type="entry name" value="PHP domain-like"/>
    <property type="match status" value="1"/>
</dbReference>
<dbReference type="EC" id="3.1.3.48" evidence="5"/>
<dbReference type="PANTHER" id="PTHR39181:SF1">
    <property type="entry name" value="TYROSINE-PROTEIN PHOSPHATASE YWQE"/>
    <property type="match status" value="1"/>
</dbReference>
<keyword evidence="3 5" id="KW-0904">Protein phosphatase</keyword>
<dbReference type="InterPro" id="IPR016667">
    <property type="entry name" value="Caps_polysacc_synth_CpsB/CapC"/>
</dbReference>
<sequence length="268" mass="30187">MPVVDLHCHILPGIDDGSKSWQASIKLARAAVADGVTHALCTPHTLNGRYTNHKQDVIKLTEEFQDRIDQAGIPLTVFPGQEVRLSGGLTEALDNDDILFCDEDSHYMLLELPSNEVPHYTKNMVYELTRRGITPIIVHPERNKEILANPQKLQEFLEMGVLVQITASSYTGLFGKEIEDCSREFIKAGQCAFFASDAHDLPRRQYQLSEALDKLAKEFGEDKKQKYLNNAQAVINGDPVYLDWQPLPKKRKKFLGLKLPTYKSGLVP</sequence>
<dbReference type="Pfam" id="PF19567">
    <property type="entry name" value="CpsB_CapC"/>
    <property type="match status" value="1"/>
</dbReference>
<proteinExistence type="inferred from homology"/>
<name>A0A3G6JCK6_LACDL</name>
<dbReference type="AlphaFoldDB" id="A0A3G6JCK6"/>
<protein>
    <recommendedName>
        <fullName evidence="5">Tyrosine-protein phosphatase</fullName>
        <ecNumber evidence="5">3.1.3.48</ecNumber>
    </recommendedName>
</protein>
<evidence type="ECO:0000256" key="3">
    <source>
        <dbReference type="ARBA" id="ARBA00022912"/>
    </source>
</evidence>
<dbReference type="PANTHER" id="PTHR39181">
    <property type="entry name" value="TYROSINE-PROTEIN PHOSPHATASE YWQE"/>
    <property type="match status" value="1"/>
</dbReference>
<dbReference type="PIRSF" id="PIRSF016557">
    <property type="entry name" value="Caps_synth_CpsB"/>
    <property type="match status" value="1"/>
</dbReference>
<dbReference type="EMBL" id="CP031023">
    <property type="protein sequence ID" value="AZA15436.1"/>
    <property type="molecule type" value="Genomic_DNA"/>
</dbReference>
<gene>
    <name evidence="6" type="ORF">DQL93_01350</name>
</gene>
<dbReference type="GO" id="GO:0004725">
    <property type="term" value="F:protein tyrosine phosphatase activity"/>
    <property type="evidence" value="ECO:0007669"/>
    <property type="project" value="UniProtKB-UniRule"/>
</dbReference>
<evidence type="ECO:0000256" key="2">
    <source>
        <dbReference type="ARBA" id="ARBA00022801"/>
    </source>
</evidence>
<evidence type="ECO:0000313" key="6">
    <source>
        <dbReference type="EMBL" id="AZA15436.1"/>
    </source>
</evidence>
<keyword evidence="2 5" id="KW-0378">Hydrolase</keyword>